<evidence type="ECO:0000256" key="6">
    <source>
        <dbReference type="RuleBase" id="RU000320"/>
    </source>
</evidence>
<dbReference type="NCBIfam" id="TIGR01972">
    <property type="entry name" value="NDH_I_M"/>
    <property type="match status" value="1"/>
</dbReference>
<organism evidence="9 10">
    <name type="scientific">Microbacter margulisiae</name>
    <dbReference type="NCBI Taxonomy" id="1350067"/>
    <lineage>
        <taxon>Bacteria</taxon>
        <taxon>Pseudomonadati</taxon>
        <taxon>Bacteroidota</taxon>
        <taxon>Bacteroidia</taxon>
        <taxon>Bacteroidales</taxon>
        <taxon>Porphyromonadaceae</taxon>
        <taxon>Microbacter</taxon>
    </lineage>
</organism>
<feature type="transmembrane region" description="Helical" evidence="7">
    <location>
        <begin position="270"/>
        <end position="289"/>
    </location>
</feature>
<evidence type="ECO:0000256" key="1">
    <source>
        <dbReference type="ARBA" id="ARBA00004127"/>
    </source>
</evidence>
<feature type="transmembrane region" description="Helical" evidence="7">
    <location>
        <begin position="324"/>
        <end position="345"/>
    </location>
</feature>
<accession>A0A7W5DNQ0</accession>
<feature type="transmembrane region" description="Helical" evidence="7">
    <location>
        <begin position="29"/>
        <end position="50"/>
    </location>
</feature>
<name>A0A7W5DNQ0_9PORP</name>
<dbReference type="GO" id="GO:0015990">
    <property type="term" value="P:electron transport coupled proton transport"/>
    <property type="evidence" value="ECO:0007669"/>
    <property type="project" value="TreeGrafter"/>
</dbReference>
<dbReference type="InterPro" id="IPR001750">
    <property type="entry name" value="ND/Mrp_TM"/>
</dbReference>
<evidence type="ECO:0000313" key="9">
    <source>
        <dbReference type="EMBL" id="MBB3186297.1"/>
    </source>
</evidence>
<keyword evidence="4 7" id="KW-1133">Transmembrane helix</keyword>
<gene>
    <name evidence="9" type="ORF">FHX64_000460</name>
</gene>
<protein>
    <submittedName>
        <fullName evidence="9">NADH-quinone oxidoreductase subunit M</fullName>
    </submittedName>
</protein>
<feature type="transmembrane region" description="Helical" evidence="7">
    <location>
        <begin position="399"/>
        <end position="419"/>
    </location>
</feature>
<evidence type="ECO:0000259" key="8">
    <source>
        <dbReference type="Pfam" id="PF00361"/>
    </source>
</evidence>
<keyword evidence="5 7" id="KW-0472">Membrane</keyword>
<feature type="transmembrane region" description="Helical" evidence="7">
    <location>
        <begin position="199"/>
        <end position="219"/>
    </location>
</feature>
<comment type="subcellular location">
    <subcellularLocation>
        <location evidence="1">Endomembrane system</location>
        <topology evidence="1">Multi-pass membrane protein</topology>
    </subcellularLocation>
    <subcellularLocation>
        <location evidence="6">Membrane</location>
        <topology evidence="6">Multi-pass membrane protein</topology>
    </subcellularLocation>
</comment>
<feature type="transmembrane region" description="Helical" evidence="7">
    <location>
        <begin position="366"/>
        <end position="387"/>
    </location>
</feature>
<dbReference type="AlphaFoldDB" id="A0A7W5DNQ0"/>
<feature type="transmembrane region" description="Helical" evidence="7">
    <location>
        <begin position="70"/>
        <end position="92"/>
    </location>
</feature>
<dbReference type="InterPro" id="IPR003918">
    <property type="entry name" value="NADH_UbQ_OxRdtase"/>
</dbReference>
<dbReference type="PRINTS" id="PR01437">
    <property type="entry name" value="NUOXDRDTASE4"/>
</dbReference>
<feature type="domain" description="NADH:quinone oxidoreductase/Mrp antiporter transmembrane" evidence="8">
    <location>
        <begin position="123"/>
        <end position="410"/>
    </location>
</feature>
<evidence type="ECO:0000313" key="10">
    <source>
        <dbReference type="Proteomes" id="UP000544222"/>
    </source>
</evidence>
<evidence type="ECO:0000256" key="7">
    <source>
        <dbReference type="SAM" id="Phobius"/>
    </source>
</evidence>
<dbReference type="InterPro" id="IPR010227">
    <property type="entry name" value="NADH_Q_OxRdtase_chainM/4"/>
</dbReference>
<dbReference type="GO" id="GO:0012505">
    <property type="term" value="C:endomembrane system"/>
    <property type="evidence" value="ECO:0007669"/>
    <property type="project" value="UniProtKB-SubCell"/>
</dbReference>
<feature type="transmembrane region" description="Helical" evidence="7">
    <location>
        <begin position="104"/>
        <end position="121"/>
    </location>
</feature>
<feature type="transmembrane region" description="Helical" evidence="7">
    <location>
        <begin position="159"/>
        <end position="179"/>
    </location>
</feature>
<dbReference type="EMBL" id="JACHYB010000001">
    <property type="protein sequence ID" value="MBB3186297.1"/>
    <property type="molecule type" value="Genomic_DNA"/>
</dbReference>
<dbReference type="RefSeq" id="WP_183412209.1">
    <property type="nucleotide sequence ID" value="NZ_JACHYB010000001.1"/>
</dbReference>
<feature type="transmembrane region" description="Helical" evidence="7">
    <location>
        <begin position="440"/>
        <end position="464"/>
    </location>
</feature>
<evidence type="ECO:0000256" key="4">
    <source>
        <dbReference type="ARBA" id="ARBA00022989"/>
    </source>
</evidence>
<evidence type="ECO:0000256" key="2">
    <source>
        <dbReference type="ARBA" id="ARBA00009025"/>
    </source>
</evidence>
<comment type="caution">
    <text evidence="9">The sequence shown here is derived from an EMBL/GenBank/DDBJ whole genome shotgun (WGS) entry which is preliminary data.</text>
</comment>
<proteinExistence type="inferred from homology"/>
<dbReference type="GO" id="GO:0003954">
    <property type="term" value="F:NADH dehydrogenase activity"/>
    <property type="evidence" value="ECO:0007669"/>
    <property type="project" value="TreeGrafter"/>
</dbReference>
<dbReference type="GO" id="GO:0042773">
    <property type="term" value="P:ATP synthesis coupled electron transport"/>
    <property type="evidence" value="ECO:0007669"/>
    <property type="project" value="InterPro"/>
</dbReference>
<dbReference type="GO" id="GO:0008137">
    <property type="term" value="F:NADH dehydrogenase (ubiquinone) activity"/>
    <property type="evidence" value="ECO:0007669"/>
    <property type="project" value="InterPro"/>
</dbReference>
<dbReference type="PANTHER" id="PTHR43507:SF1">
    <property type="entry name" value="NADH-UBIQUINONE OXIDOREDUCTASE CHAIN 4"/>
    <property type="match status" value="1"/>
</dbReference>
<keyword evidence="3 6" id="KW-0812">Transmembrane</keyword>
<dbReference type="PANTHER" id="PTHR43507">
    <property type="entry name" value="NADH-UBIQUINONE OXIDOREDUCTASE CHAIN 4"/>
    <property type="match status" value="1"/>
</dbReference>
<evidence type="ECO:0000256" key="3">
    <source>
        <dbReference type="ARBA" id="ARBA00022692"/>
    </source>
</evidence>
<feature type="transmembrane region" description="Helical" evidence="7">
    <location>
        <begin position="6"/>
        <end position="22"/>
    </location>
</feature>
<feature type="transmembrane region" description="Helical" evidence="7">
    <location>
        <begin position="296"/>
        <end position="318"/>
    </location>
</feature>
<sequence>MIIVLLIILPLITSLFLFTGKAGQQSKTVAFVASLIVFVIAMLGGYDVWAAPGTGLVANLNLEQIMGLNIALKMDALSVLFVILTTLLVPIILASTDRNKRRPASFFALIMLMQSALVGVFTASDMILFYIFWEFALLPIFFITARWGGENSRRISIKFLIYTVIGSFFMLVAILYLYTLTPAPHSFSFDSFYQLHIPYAAQIPLFLAFFLAFAIKIPLFPFHSWQVETYNASPVQGSMLLAGIMLKMGLYGIVRFLIPLCHDVVANGSLYVLPIILFGVIYGAIIAINQPNLKKLIAFASLAHVGIIALGLLSNNAYGIEGGILQMFSHGVNIVGFFLCYYIIVKRTKTDNISQLGGIARVAPRFATIFMIILLANVALPLTNSFVGEFLILLGLFTYNKVLAVIAGLTIILGAVYMLKMYQRIMYGEKKPSTENFSDLTLKETLLFVPIIFSVFLVGIYPSFILQMLQGVVK</sequence>
<feature type="transmembrane region" description="Helical" evidence="7">
    <location>
        <begin position="239"/>
        <end position="258"/>
    </location>
</feature>
<dbReference type="Proteomes" id="UP000544222">
    <property type="component" value="Unassembled WGS sequence"/>
</dbReference>
<dbReference type="GO" id="GO:0016020">
    <property type="term" value="C:membrane"/>
    <property type="evidence" value="ECO:0007669"/>
    <property type="project" value="UniProtKB-SubCell"/>
</dbReference>
<dbReference type="Pfam" id="PF00361">
    <property type="entry name" value="Proton_antipo_M"/>
    <property type="match status" value="1"/>
</dbReference>
<evidence type="ECO:0000256" key="5">
    <source>
        <dbReference type="ARBA" id="ARBA00023136"/>
    </source>
</evidence>
<reference evidence="9 10" key="1">
    <citation type="submission" date="2020-08" db="EMBL/GenBank/DDBJ databases">
        <title>Genomic Encyclopedia of Type Strains, Phase IV (KMG-IV): sequencing the most valuable type-strain genomes for metagenomic binning, comparative biology and taxonomic classification.</title>
        <authorList>
            <person name="Goeker M."/>
        </authorList>
    </citation>
    <scope>NUCLEOTIDE SEQUENCE [LARGE SCALE GENOMIC DNA]</scope>
    <source>
        <strain evidence="9 10">DSM 27471</strain>
    </source>
</reference>
<comment type="similarity">
    <text evidence="2">Belongs to the complex I subunit 4 family.</text>
</comment>
<keyword evidence="10" id="KW-1185">Reference proteome</keyword>
<feature type="transmembrane region" description="Helical" evidence="7">
    <location>
        <begin position="127"/>
        <end position="147"/>
    </location>
</feature>
<dbReference type="GO" id="GO:0048039">
    <property type="term" value="F:ubiquinone binding"/>
    <property type="evidence" value="ECO:0007669"/>
    <property type="project" value="TreeGrafter"/>
</dbReference>